<dbReference type="Proteomes" id="UP000658514">
    <property type="component" value="Unassembled WGS sequence"/>
</dbReference>
<comment type="caution">
    <text evidence="1">The sequence shown here is derived from an EMBL/GenBank/DDBJ whole genome shotgun (WGS) entry which is preliminary data.</text>
</comment>
<sequence>MSDESVTLPKDLYVLNLLGMGVAIQFLANITGEEIEAWKQHIGAIATEQYKSLSPLEIQRIIDNVKVPRTACQNDKF</sequence>
<organism evidence="1 2">
    <name type="scientific">Calothrix parietina FACHB-288</name>
    <dbReference type="NCBI Taxonomy" id="2692896"/>
    <lineage>
        <taxon>Bacteria</taxon>
        <taxon>Bacillati</taxon>
        <taxon>Cyanobacteriota</taxon>
        <taxon>Cyanophyceae</taxon>
        <taxon>Nostocales</taxon>
        <taxon>Calotrichaceae</taxon>
        <taxon>Calothrix</taxon>
    </lineage>
</organism>
<evidence type="ECO:0000313" key="1">
    <source>
        <dbReference type="EMBL" id="MBD2197929.1"/>
    </source>
</evidence>
<name>A0ABR8ADV2_9CYAN</name>
<dbReference type="EMBL" id="JACJQH010000034">
    <property type="protein sequence ID" value="MBD2197929.1"/>
    <property type="molecule type" value="Genomic_DNA"/>
</dbReference>
<accession>A0ABR8ADV2</accession>
<gene>
    <name evidence="1" type="ORF">H6G24_20855</name>
</gene>
<protein>
    <submittedName>
        <fullName evidence="1">Uncharacterized protein</fullName>
    </submittedName>
</protein>
<dbReference type="RefSeq" id="WP_190546099.1">
    <property type="nucleotide sequence ID" value="NZ_CAWPNO010000067.1"/>
</dbReference>
<evidence type="ECO:0000313" key="2">
    <source>
        <dbReference type="Proteomes" id="UP000658514"/>
    </source>
</evidence>
<keyword evidence="2" id="KW-1185">Reference proteome</keyword>
<proteinExistence type="predicted"/>
<reference evidence="1 2" key="1">
    <citation type="journal article" date="2020" name="ISME J.">
        <title>Comparative genomics reveals insights into cyanobacterial evolution and habitat adaptation.</title>
        <authorList>
            <person name="Chen M.Y."/>
            <person name="Teng W.K."/>
            <person name="Zhao L."/>
            <person name="Hu C.X."/>
            <person name="Zhou Y.K."/>
            <person name="Han B.P."/>
            <person name="Song L.R."/>
            <person name="Shu W.S."/>
        </authorList>
    </citation>
    <scope>NUCLEOTIDE SEQUENCE [LARGE SCALE GENOMIC DNA]</scope>
    <source>
        <strain evidence="1 2">FACHB-288</strain>
    </source>
</reference>